<gene>
    <name evidence="1" type="ORF">QBC37DRAFT_379235</name>
</gene>
<keyword evidence="2" id="KW-1185">Reference proteome</keyword>
<dbReference type="AlphaFoldDB" id="A0AAN6XX36"/>
<protein>
    <submittedName>
        <fullName evidence="1">Uncharacterized protein</fullName>
    </submittedName>
</protein>
<sequence>MTNATSFGLITGSDGSTTTAIAIVGVATMLIETAKGLSDGKGELLSEQQSAERDIDIFKILVTGLLPTSSTSGNVVQDPVAVVAAECNDISPRFEDAHSAREVQGVIDPLEPDLIDQRHIKVSNAS</sequence>
<name>A0AAN6XX36_9PEZI</name>
<evidence type="ECO:0000313" key="2">
    <source>
        <dbReference type="Proteomes" id="UP001301769"/>
    </source>
</evidence>
<dbReference type="EMBL" id="MU858250">
    <property type="protein sequence ID" value="KAK4208289.1"/>
    <property type="molecule type" value="Genomic_DNA"/>
</dbReference>
<reference evidence="1" key="1">
    <citation type="journal article" date="2023" name="Mol. Phylogenet. Evol.">
        <title>Genome-scale phylogeny and comparative genomics of the fungal order Sordariales.</title>
        <authorList>
            <person name="Hensen N."/>
            <person name="Bonometti L."/>
            <person name="Westerberg I."/>
            <person name="Brannstrom I.O."/>
            <person name="Guillou S."/>
            <person name="Cros-Aarteil S."/>
            <person name="Calhoun S."/>
            <person name="Haridas S."/>
            <person name="Kuo A."/>
            <person name="Mondo S."/>
            <person name="Pangilinan J."/>
            <person name="Riley R."/>
            <person name="LaButti K."/>
            <person name="Andreopoulos B."/>
            <person name="Lipzen A."/>
            <person name="Chen C."/>
            <person name="Yan M."/>
            <person name="Daum C."/>
            <person name="Ng V."/>
            <person name="Clum A."/>
            <person name="Steindorff A."/>
            <person name="Ohm R.A."/>
            <person name="Martin F."/>
            <person name="Silar P."/>
            <person name="Natvig D.O."/>
            <person name="Lalanne C."/>
            <person name="Gautier V."/>
            <person name="Ament-Velasquez S.L."/>
            <person name="Kruys A."/>
            <person name="Hutchinson M.I."/>
            <person name="Powell A.J."/>
            <person name="Barry K."/>
            <person name="Miller A.N."/>
            <person name="Grigoriev I.V."/>
            <person name="Debuchy R."/>
            <person name="Gladieux P."/>
            <person name="Hiltunen Thoren M."/>
            <person name="Johannesson H."/>
        </authorList>
    </citation>
    <scope>NUCLEOTIDE SEQUENCE</scope>
    <source>
        <strain evidence="1">PSN293</strain>
    </source>
</reference>
<comment type="caution">
    <text evidence="1">The sequence shown here is derived from an EMBL/GenBank/DDBJ whole genome shotgun (WGS) entry which is preliminary data.</text>
</comment>
<accession>A0AAN6XX36</accession>
<organism evidence="1 2">
    <name type="scientific">Rhypophila decipiens</name>
    <dbReference type="NCBI Taxonomy" id="261697"/>
    <lineage>
        <taxon>Eukaryota</taxon>
        <taxon>Fungi</taxon>
        <taxon>Dikarya</taxon>
        <taxon>Ascomycota</taxon>
        <taxon>Pezizomycotina</taxon>
        <taxon>Sordariomycetes</taxon>
        <taxon>Sordariomycetidae</taxon>
        <taxon>Sordariales</taxon>
        <taxon>Naviculisporaceae</taxon>
        <taxon>Rhypophila</taxon>
    </lineage>
</organism>
<proteinExistence type="predicted"/>
<dbReference type="Proteomes" id="UP001301769">
    <property type="component" value="Unassembled WGS sequence"/>
</dbReference>
<evidence type="ECO:0000313" key="1">
    <source>
        <dbReference type="EMBL" id="KAK4208289.1"/>
    </source>
</evidence>
<reference evidence="1" key="2">
    <citation type="submission" date="2023-05" db="EMBL/GenBank/DDBJ databases">
        <authorList>
            <consortium name="Lawrence Berkeley National Laboratory"/>
            <person name="Steindorff A."/>
            <person name="Hensen N."/>
            <person name="Bonometti L."/>
            <person name="Westerberg I."/>
            <person name="Brannstrom I.O."/>
            <person name="Guillou S."/>
            <person name="Cros-Aarteil S."/>
            <person name="Calhoun S."/>
            <person name="Haridas S."/>
            <person name="Kuo A."/>
            <person name="Mondo S."/>
            <person name="Pangilinan J."/>
            <person name="Riley R."/>
            <person name="Labutti K."/>
            <person name="Andreopoulos B."/>
            <person name="Lipzen A."/>
            <person name="Chen C."/>
            <person name="Yanf M."/>
            <person name="Daum C."/>
            <person name="Ng V."/>
            <person name="Clum A."/>
            <person name="Ohm R."/>
            <person name="Martin F."/>
            <person name="Silar P."/>
            <person name="Natvig D."/>
            <person name="Lalanne C."/>
            <person name="Gautier V."/>
            <person name="Ament-Velasquez S.L."/>
            <person name="Kruys A."/>
            <person name="Hutchinson M.I."/>
            <person name="Powell A.J."/>
            <person name="Barry K."/>
            <person name="Miller A.N."/>
            <person name="Grigoriev I.V."/>
            <person name="Debuchy R."/>
            <person name="Gladieux P."/>
            <person name="Thoren M.H."/>
            <person name="Johannesson H."/>
        </authorList>
    </citation>
    <scope>NUCLEOTIDE SEQUENCE</scope>
    <source>
        <strain evidence="1">PSN293</strain>
    </source>
</reference>